<dbReference type="EMBL" id="CM034397">
    <property type="protein sequence ID" value="KAJ0178009.1"/>
    <property type="molecule type" value="Genomic_DNA"/>
</dbReference>
<dbReference type="Proteomes" id="UP000824533">
    <property type="component" value="Linkage Group LG11"/>
</dbReference>
<proteinExistence type="predicted"/>
<comment type="caution">
    <text evidence="1">The sequence shown here is derived from an EMBL/GenBank/DDBJ whole genome shotgun (WGS) entry which is preliminary data.</text>
</comment>
<sequence>MRCCSLKLYFFNNNSEDSMARLDIVIFGATGFTGKAAVIELVKLIKKYPGMTWGVAGRSEKKLQDMMAEVSNKTGEDLSGIDVILADIKDEQSLKDMCNQAKVIANCCGPYRLYGEPVVKVAIECQTHYVDVSGEPQFIETMQLKYHKQAEEAGVYIISACGLDSIPNDMGVIFLEKNFGGILNSVESYISADIPDELKKEANKHGIIHYGTWESLVYSIANKDELGPLRKQLYPEPMPKFKPTLQKRSFIHKYNGKWCVPFGGADVSVVYRTQRYLYEVEHQRPAQFSAYIAIGSLCQTIGLILGFSVVSLMSKWECTRRLLLNHPKLFSAGMLSREGPTEEVMNATSFAVNLYGEGWAEGTDVEGAPNRKVEVKVSGKNPGYGATVVCLLLSAVTILKEKSNMPARGGVFTTGVAFKDTKLINQLIMNDVVFEIIQGSTKTS</sequence>
<name>A0ACC1D227_9NEOP</name>
<protein>
    <submittedName>
        <fullName evidence="1">Uncharacterized protein</fullName>
    </submittedName>
</protein>
<evidence type="ECO:0000313" key="1">
    <source>
        <dbReference type="EMBL" id="KAJ0178009.1"/>
    </source>
</evidence>
<reference evidence="1 2" key="1">
    <citation type="journal article" date="2021" name="Front. Genet.">
        <title>Chromosome-Level Genome Assembly Reveals Significant Gene Expansion in the Toll and IMD Signaling Pathways of Dendrolimus kikuchii.</title>
        <authorList>
            <person name="Zhou J."/>
            <person name="Wu P."/>
            <person name="Xiong Z."/>
            <person name="Liu N."/>
            <person name="Zhao N."/>
            <person name="Ji M."/>
            <person name="Qiu Y."/>
            <person name="Yang B."/>
        </authorList>
    </citation>
    <scope>NUCLEOTIDE SEQUENCE [LARGE SCALE GENOMIC DNA]</scope>
    <source>
        <strain evidence="1">Ann1</strain>
    </source>
</reference>
<keyword evidence="2" id="KW-1185">Reference proteome</keyword>
<accession>A0ACC1D227</accession>
<organism evidence="1 2">
    <name type="scientific">Dendrolimus kikuchii</name>
    <dbReference type="NCBI Taxonomy" id="765133"/>
    <lineage>
        <taxon>Eukaryota</taxon>
        <taxon>Metazoa</taxon>
        <taxon>Ecdysozoa</taxon>
        <taxon>Arthropoda</taxon>
        <taxon>Hexapoda</taxon>
        <taxon>Insecta</taxon>
        <taxon>Pterygota</taxon>
        <taxon>Neoptera</taxon>
        <taxon>Endopterygota</taxon>
        <taxon>Lepidoptera</taxon>
        <taxon>Glossata</taxon>
        <taxon>Ditrysia</taxon>
        <taxon>Bombycoidea</taxon>
        <taxon>Lasiocampidae</taxon>
        <taxon>Dendrolimus</taxon>
    </lineage>
</organism>
<evidence type="ECO:0000313" key="2">
    <source>
        <dbReference type="Proteomes" id="UP000824533"/>
    </source>
</evidence>
<gene>
    <name evidence="1" type="ORF">K1T71_006882</name>
</gene>